<dbReference type="Pfam" id="PF00578">
    <property type="entry name" value="AhpC-TSA"/>
    <property type="match status" value="1"/>
</dbReference>
<feature type="signal peptide" evidence="1">
    <location>
        <begin position="1"/>
        <end position="21"/>
    </location>
</feature>
<evidence type="ECO:0000256" key="1">
    <source>
        <dbReference type="SAM" id="SignalP"/>
    </source>
</evidence>
<feature type="chain" id="PRO_5045838096" evidence="1">
    <location>
        <begin position="22"/>
        <end position="176"/>
    </location>
</feature>
<dbReference type="SUPFAM" id="SSF52833">
    <property type="entry name" value="Thioredoxin-like"/>
    <property type="match status" value="1"/>
</dbReference>
<dbReference type="CDD" id="cd02966">
    <property type="entry name" value="TlpA_like_family"/>
    <property type="match status" value="1"/>
</dbReference>
<accession>A0ABS9UQ58</accession>
<name>A0ABS9UQ58_9BACT</name>
<feature type="domain" description="Thioredoxin" evidence="2">
    <location>
        <begin position="31"/>
        <end position="175"/>
    </location>
</feature>
<organism evidence="3 4">
    <name type="scientific">Belliella calami</name>
    <dbReference type="NCBI Taxonomy" id="2923436"/>
    <lineage>
        <taxon>Bacteria</taxon>
        <taxon>Pseudomonadati</taxon>
        <taxon>Bacteroidota</taxon>
        <taxon>Cytophagia</taxon>
        <taxon>Cytophagales</taxon>
        <taxon>Cyclobacteriaceae</taxon>
        <taxon>Belliella</taxon>
    </lineage>
</organism>
<dbReference type="RefSeq" id="WP_241275267.1">
    <property type="nucleotide sequence ID" value="NZ_JAKZGS010000009.1"/>
</dbReference>
<gene>
    <name evidence="3" type="ORF">MM236_12245</name>
</gene>
<dbReference type="PROSITE" id="PS51352">
    <property type="entry name" value="THIOREDOXIN_2"/>
    <property type="match status" value="1"/>
</dbReference>
<proteinExistence type="predicted"/>
<reference evidence="3" key="1">
    <citation type="submission" date="2022-03" db="EMBL/GenBank/DDBJ databases">
        <title>De novo assembled genomes of Belliella spp. (Cyclobacteriaceae) strains.</title>
        <authorList>
            <person name="Szabo A."/>
            <person name="Korponai K."/>
            <person name="Felfoldi T."/>
        </authorList>
    </citation>
    <scope>NUCLEOTIDE SEQUENCE</scope>
    <source>
        <strain evidence="3">DSM 107340</strain>
    </source>
</reference>
<evidence type="ECO:0000313" key="4">
    <source>
        <dbReference type="Proteomes" id="UP001165488"/>
    </source>
</evidence>
<dbReference type="PANTHER" id="PTHR42852:SF13">
    <property type="entry name" value="PROTEIN DIPZ"/>
    <property type="match status" value="1"/>
</dbReference>
<dbReference type="InterPro" id="IPR000866">
    <property type="entry name" value="AhpC/TSA"/>
</dbReference>
<dbReference type="InterPro" id="IPR050553">
    <property type="entry name" value="Thioredoxin_ResA/DsbE_sf"/>
</dbReference>
<evidence type="ECO:0000313" key="3">
    <source>
        <dbReference type="EMBL" id="MCH7398766.1"/>
    </source>
</evidence>
<dbReference type="Proteomes" id="UP001165488">
    <property type="component" value="Unassembled WGS sequence"/>
</dbReference>
<comment type="caution">
    <text evidence="3">The sequence shown here is derived from an EMBL/GenBank/DDBJ whole genome shotgun (WGS) entry which is preliminary data.</text>
</comment>
<dbReference type="InterPro" id="IPR036249">
    <property type="entry name" value="Thioredoxin-like_sf"/>
</dbReference>
<dbReference type="Gene3D" id="3.40.30.10">
    <property type="entry name" value="Glutaredoxin"/>
    <property type="match status" value="1"/>
</dbReference>
<keyword evidence="4" id="KW-1185">Reference proteome</keyword>
<evidence type="ECO:0000259" key="2">
    <source>
        <dbReference type="PROSITE" id="PS51352"/>
    </source>
</evidence>
<dbReference type="PANTHER" id="PTHR42852">
    <property type="entry name" value="THIOL:DISULFIDE INTERCHANGE PROTEIN DSBE"/>
    <property type="match status" value="1"/>
</dbReference>
<keyword evidence="1" id="KW-0732">Signal</keyword>
<sequence>MKIKFLILSMAFFLHSHFSSAQKIKIEDQGPEVGSMFPDFEYETLDGEKVALGSYSDKVVVINTWFVGCSGCKVEEPYLAKLTEEYKDNDSVVFIALAMSSPNKIQRYLERNGDYGYLQVSVPRKEILEKYRVVISPSHFIVKDGVLVAKYIGSPMVPHYSNLELFREEIEKAVKE</sequence>
<dbReference type="InterPro" id="IPR013766">
    <property type="entry name" value="Thioredoxin_domain"/>
</dbReference>
<dbReference type="EMBL" id="JAKZGS010000009">
    <property type="protein sequence ID" value="MCH7398766.1"/>
    <property type="molecule type" value="Genomic_DNA"/>
</dbReference>
<protein>
    <submittedName>
        <fullName evidence="3">Redoxin domain-containing protein</fullName>
    </submittedName>
</protein>